<dbReference type="Proteomes" id="UP000356253">
    <property type="component" value="Unassembled WGS sequence"/>
</dbReference>
<keyword evidence="2" id="KW-1185">Reference proteome</keyword>
<proteinExistence type="predicted"/>
<evidence type="ECO:0000313" key="1">
    <source>
        <dbReference type="EMBL" id="VVV01885.1"/>
    </source>
</evidence>
<organism evidence="1 2">
    <name type="scientific">Mesonia oceanica</name>
    <dbReference type="NCBI Taxonomy" id="2687242"/>
    <lineage>
        <taxon>Bacteria</taxon>
        <taxon>Pseudomonadati</taxon>
        <taxon>Bacteroidota</taxon>
        <taxon>Flavobacteriia</taxon>
        <taxon>Flavobacteriales</taxon>
        <taxon>Flavobacteriaceae</taxon>
        <taxon>Mesonia</taxon>
    </lineage>
</organism>
<protein>
    <submittedName>
        <fullName evidence="1">Uncharacterized protein</fullName>
    </submittedName>
</protein>
<name>A0AC61YCA9_9FLAO</name>
<reference evidence="1" key="1">
    <citation type="submission" date="2019-09" db="EMBL/GenBank/DDBJ databases">
        <authorList>
            <person name="Rodrigo-Torres L."/>
            <person name="Arahal R. D."/>
            <person name="Lucena T."/>
        </authorList>
    </citation>
    <scope>NUCLEOTIDE SEQUENCE</scope>
    <source>
        <strain evidence="1">ISS653</strain>
    </source>
</reference>
<comment type="caution">
    <text evidence="1">The sequence shown here is derived from an EMBL/GenBank/DDBJ whole genome shotgun (WGS) entry which is preliminary data.</text>
</comment>
<sequence length="394" mass="44113">MKNHYLIVSLLTIFLFSCNKDDNDFQSTKNITNTNLKGAVQKGPFINGTSIDVFELDNNLSPTGNVYTSQILDNSGLFELSNISLYEKYAELRANGYYFNEVTGANSSAPIILSTLTNVADKTTSNINILSHLAKNRVKYLMESENLSYLDAQLQAREEILSIFSMEKPDIADFDLLDITVSGDDNAILLAISVITQGYRTESELSDLLANISTDITEDGSLDDSNTQSLLINDARLFDLAELRNNVENRYQDLGMSVTIPDFETYVNTFVDSTSYTYTNYIDYPEYSDYGENVLFSDKEVFSSNQLSLAAELPRGTSLKIVIKNGQWSYVQLPNAPINWKASNYDNVNETQTFTVQESGKASDLIISFQSGNHVIEYYENGAQTPTRIKNIEI</sequence>
<dbReference type="EMBL" id="CABVMM010000013">
    <property type="protein sequence ID" value="VVV01885.1"/>
    <property type="molecule type" value="Genomic_DNA"/>
</dbReference>
<gene>
    <name evidence="1" type="ORF">FVB9532_03179</name>
</gene>
<accession>A0AC61YCA9</accession>
<evidence type="ECO:0000313" key="2">
    <source>
        <dbReference type="Proteomes" id="UP000356253"/>
    </source>
</evidence>